<sequence>MVHCIKFDGQRARYNQRSRSVAGASERARRMPLRGIPKSLLMASERDARTTNI</sequence>
<dbReference type="Proteomes" id="UP000620559">
    <property type="component" value="Unassembled WGS sequence"/>
</dbReference>
<evidence type="ECO:0000313" key="2">
    <source>
        <dbReference type="EMBL" id="MBE9213916.1"/>
    </source>
</evidence>
<dbReference type="EMBL" id="JADEWL010000045">
    <property type="protein sequence ID" value="MBE9213916.1"/>
    <property type="molecule type" value="Genomic_DNA"/>
</dbReference>
<accession>A0A8J7K0P8</accession>
<feature type="region of interest" description="Disordered" evidence="1">
    <location>
        <begin position="18"/>
        <end position="53"/>
    </location>
</feature>
<evidence type="ECO:0000256" key="1">
    <source>
        <dbReference type="SAM" id="MobiDB-lite"/>
    </source>
</evidence>
<reference evidence="2" key="1">
    <citation type="submission" date="2020-10" db="EMBL/GenBank/DDBJ databases">
        <authorList>
            <person name="Castelo-Branco R."/>
            <person name="Eusebio N."/>
            <person name="Adriana R."/>
            <person name="Vieira A."/>
            <person name="Brugerolle De Fraissinette N."/>
            <person name="Rezende De Castro R."/>
            <person name="Schneider M.P."/>
            <person name="Vasconcelos V."/>
            <person name="Leao P.N."/>
        </authorList>
    </citation>
    <scope>NUCLEOTIDE SEQUENCE</scope>
    <source>
        <strain evidence="2">LEGE 06105</strain>
    </source>
</reference>
<proteinExistence type="predicted"/>
<protein>
    <submittedName>
        <fullName evidence="2">Uncharacterized protein</fullName>
    </submittedName>
</protein>
<comment type="caution">
    <text evidence="2">The sequence shown here is derived from an EMBL/GenBank/DDBJ whole genome shotgun (WGS) entry which is preliminary data.</text>
</comment>
<organism evidence="2 3">
    <name type="scientific">Plectonema cf. radiosum LEGE 06105</name>
    <dbReference type="NCBI Taxonomy" id="945769"/>
    <lineage>
        <taxon>Bacteria</taxon>
        <taxon>Bacillati</taxon>
        <taxon>Cyanobacteriota</taxon>
        <taxon>Cyanophyceae</taxon>
        <taxon>Oscillatoriophycideae</taxon>
        <taxon>Oscillatoriales</taxon>
        <taxon>Microcoleaceae</taxon>
        <taxon>Plectonema</taxon>
    </lineage>
</organism>
<dbReference type="RefSeq" id="WP_193921221.1">
    <property type="nucleotide sequence ID" value="NZ_JADEWL010000045.1"/>
</dbReference>
<keyword evidence="3" id="KW-1185">Reference proteome</keyword>
<name>A0A8J7K0P8_9CYAN</name>
<feature type="compositionally biased region" description="Basic and acidic residues" evidence="1">
    <location>
        <begin position="44"/>
        <end position="53"/>
    </location>
</feature>
<dbReference type="AlphaFoldDB" id="A0A8J7K0P8"/>
<gene>
    <name evidence="2" type="ORF">IQ247_14785</name>
</gene>
<evidence type="ECO:0000313" key="3">
    <source>
        <dbReference type="Proteomes" id="UP000620559"/>
    </source>
</evidence>